<dbReference type="EMBL" id="KV429062">
    <property type="protein sequence ID" value="KZT68956.1"/>
    <property type="molecule type" value="Genomic_DNA"/>
</dbReference>
<keyword evidence="7" id="KW-0808">Transferase</keyword>
<evidence type="ECO:0000256" key="3">
    <source>
        <dbReference type="PROSITE-ProRule" id="PRU10141"/>
    </source>
</evidence>
<reference evidence="7 8" key="1">
    <citation type="journal article" date="2016" name="Mol. Biol. Evol.">
        <title>Comparative Genomics of Early-Diverging Mushroom-Forming Fungi Provides Insights into the Origins of Lignocellulose Decay Capabilities.</title>
        <authorList>
            <person name="Nagy L.G."/>
            <person name="Riley R."/>
            <person name="Tritt A."/>
            <person name="Adam C."/>
            <person name="Daum C."/>
            <person name="Floudas D."/>
            <person name="Sun H."/>
            <person name="Yadav J.S."/>
            <person name="Pangilinan J."/>
            <person name="Larsson K.H."/>
            <person name="Matsuura K."/>
            <person name="Barry K."/>
            <person name="Labutti K."/>
            <person name="Kuo R."/>
            <person name="Ohm R.A."/>
            <person name="Bhattacharya S.S."/>
            <person name="Shirouzu T."/>
            <person name="Yoshinaga Y."/>
            <person name="Martin F.M."/>
            <person name="Grigoriev I.V."/>
            <person name="Hibbett D.S."/>
        </authorList>
    </citation>
    <scope>NUCLEOTIDE SEQUENCE [LARGE SCALE GENOMIC DNA]</scope>
    <source>
        <strain evidence="7 8">L-15889</strain>
    </source>
</reference>
<keyword evidence="8" id="KW-1185">Reference proteome</keyword>
<evidence type="ECO:0000313" key="8">
    <source>
        <dbReference type="Proteomes" id="UP000076727"/>
    </source>
</evidence>
<feature type="compositionally biased region" description="Low complexity" evidence="5">
    <location>
        <begin position="331"/>
        <end position="340"/>
    </location>
</feature>
<dbReference type="InterPro" id="IPR000719">
    <property type="entry name" value="Prot_kinase_dom"/>
</dbReference>
<feature type="region of interest" description="Disordered" evidence="5">
    <location>
        <begin position="331"/>
        <end position="362"/>
    </location>
</feature>
<dbReference type="PANTHER" id="PTHR24346:SF30">
    <property type="entry name" value="MATERNAL EMBRYONIC LEUCINE ZIPPER KINASE"/>
    <property type="match status" value="1"/>
</dbReference>
<sequence length="401" mass="44989">MTKGRFVPNLVGQTIDAGRLAVTQLLGAGSNGVVFLAEDTASPSTHTLYYAVKVMPKAFYGTRRFENQRQEIQNHVAASSIPGVVKLHRVVEDYKYYYLVMDYYPGGDLFHFLMRGGVARGDDAHIKRIMVQIIEAVQGCHRIGIFHRDIKPENILISSDGNRVYLTDFGLSTTQNLSTTFGCGSRYYMSPECLGKLGIDPAYSTRANDVWALGIILTGMITGHNPWHQASHSDICYRAYVEEPMFLRNTLPISDEAYDVLQRIFRPSPNRVTLEFLRLYVLQMDKFYDPAPPAPPPRRSFFRRRRHERRQPSPELPNYIEAAIMAVPRAPANDAGSASDADSHGPRTPDRSDEILDLPSLSQLPDYVGGGRTDMLVAAENGQARPSNRSFLKRIAGKLYM</sequence>
<dbReference type="GO" id="GO:0004674">
    <property type="term" value="F:protein serine/threonine kinase activity"/>
    <property type="evidence" value="ECO:0007669"/>
    <property type="project" value="UniProtKB-KW"/>
</dbReference>
<dbReference type="Pfam" id="PF00069">
    <property type="entry name" value="Pkinase"/>
    <property type="match status" value="1"/>
</dbReference>
<dbReference type="SUPFAM" id="SSF56112">
    <property type="entry name" value="Protein kinase-like (PK-like)"/>
    <property type="match status" value="1"/>
</dbReference>
<evidence type="ECO:0000313" key="7">
    <source>
        <dbReference type="EMBL" id="KZT68956.1"/>
    </source>
</evidence>
<dbReference type="PROSITE" id="PS00108">
    <property type="entry name" value="PROTEIN_KINASE_ST"/>
    <property type="match status" value="1"/>
</dbReference>
<dbReference type="GO" id="GO:0035556">
    <property type="term" value="P:intracellular signal transduction"/>
    <property type="evidence" value="ECO:0007669"/>
    <property type="project" value="TreeGrafter"/>
</dbReference>
<keyword evidence="2 3" id="KW-0067">ATP-binding</keyword>
<name>A0A165Q3A2_9APHY</name>
<keyword evidence="4" id="KW-0723">Serine/threonine-protein kinase</keyword>
<comment type="similarity">
    <text evidence="4">Belongs to the protein kinase superfamily.</text>
</comment>
<accession>A0A165Q3A2</accession>
<proteinExistence type="inferred from homology"/>
<feature type="binding site" evidence="3">
    <location>
        <position position="53"/>
    </location>
    <ligand>
        <name>ATP</name>
        <dbReference type="ChEBI" id="CHEBI:30616"/>
    </ligand>
</feature>
<dbReference type="SMART" id="SM00220">
    <property type="entry name" value="S_TKc"/>
    <property type="match status" value="1"/>
</dbReference>
<dbReference type="InterPro" id="IPR017441">
    <property type="entry name" value="Protein_kinase_ATP_BS"/>
</dbReference>
<gene>
    <name evidence="7" type="ORF">DAEQUDRAFT_711180</name>
</gene>
<evidence type="ECO:0000259" key="6">
    <source>
        <dbReference type="PROSITE" id="PS50011"/>
    </source>
</evidence>
<protein>
    <submittedName>
        <fullName evidence="7">Kinase-like protein</fullName>
    </submittedName>
</protein>
<dbReference type="GO" id="GO:0005737">
    <property type="term" value="C:cytoplasm"/>
    <property type="evidence" value="ECO:0007669"/>
    <property type="project" value="TreeGrafter"/>
</dbReference>
<evidence type="ECO:0000256" key="4">
    <source>
        <dbReference type="RuleBase" id="RU000304"/>
    </source>
</evidence>
<evidence type="ECO:0000256" key="5">
    <source>
        <dbReference type="SAM" id="MobiDB-lite"/>
    </source>
</evidence>
<feature type="domain" description="Protein kinase" evidence="6">
    <location>
        <begin position="20"/>
        <end position="288"/>
    </location>
</feature>
<evidence type="ECO:0000256" key="2">
    <source>
        <dbReference type="ARBA" id="ARBA00022840"/>
    </source>
</evidence>
<dbReference type="STRING" id="1314783.A0A165Q3A2"/>
<feature type="compositionally biased region" description="Basic residues" evidence="5">
    <location>
        <begin position="300"/>
        <end position="309"/>
    </location>
</feature>
<organism evidence="7 8">
    <name type="scientific">Daedalea quercina L-15889</name>
    <dbReference type="NCBI Taxonomy" id="1314783"/>
    <lineage>
        <taxon>Eukaryota</taxon>
        <taxon>Fungi</taxon>
        <taxon>Dikarya</taxon>
        <taxon>Basidiomycota</taxon>
        <taxon>Agaricomycotina</taxon>
        <taxon>Agaricomycetes</taxon>
        <taxon>Polyporales</taxon>
        <taxon>Fomitopsis</taxon>
    </lineage>
</organism>
<feature type="compositionally biased region" description="Basic and acidic residues" evidence="5">
    <location>
        <begin position="341"/>
        <end position="354"/>
    </location>
</feature>
<dbReference type="OrthoDB" id="541276at2759"/>
<keyword evidence="7" id="KW-0418">Kinase</keyword>
<feature type="region of interest" description="Disordered" evidence="5">
    <location>
        <begin position="291"/>
        <end position="317"/>
    </location>
</feature>
<dbReference type="Proteomes" id="UP000076727">
    <property type="component" value="Unassembled WGS sequence"/>
</dbReference>
<dbReference type="InterPro" id="IPR011009">
    <property type="entry name" value="Kinase-like_dom_sf"/>
</dbReference>
<dbReference type="PROSITE" id="PS00107">
    <property type="entry name" value="PROTEIN_KINASE_ATP"/>
    <property type="match status" value="1"/>
</dbReference>
<dbReference type="AlphaFoldDB" id="A0A165Q3A2"/>
<dbReference type="PANTHER" id="PTHR24346">
    <property type="entry name" value="MAP/MICROTUBULE AFFINITY-REGULATING KINASE"/>
    <property type="match status" value="1"/>
</dbReference>
<dbReference type="GO" id="GO:0005524">
    <property type="term" value="F:ATP binding"/>
    <property type="evidence" value="ECO:0007669"/>
    <property type="project" value="UniProtKB-UniRule"/>
</dbReference>
<dbReference type="Gene3D" id="1.10.510.10">
    <property type="entry name" value="Transferase(Phosphotransferase) domain 1"/>
    <property type="match status" value="1"/>
</dbReference>
<evidence type="ECO:0000256" key="1">
    <source>
        <dbReference type="ARBA" id="ARBA00022741"/>
    </source>
</evidence>
<keyword evidence="1 3" id="KW-0547">Nucleotide-binding</keyword>
<dbReference type="InterPro" id="IPR008271">
    <property type="entry name" value="Ser/Thr_kinase_AS"/>
</dbReference>
<dbReference type="PROSITE" id="PS50011">
    <property type="entry name" value="PROTEIN_KINASE_DOM"/>
    <property type="match status" value="1"/>
</dbReference>